<name>A0A084R088_STAC4</name>
<dbReference type="Pfam" id="PF13561">
    <property type="entry name" value="adh_short_C2"/>
    <property type="match status" value="1"/>
</dbReference>
<dbReference type="PANTHER" id="PTHR48107">
    <property type="entry name" value="NADPH-DEPENDENT ALDEHYDE REDUCTASE-LIKE PROTEIN, CHLOROPLASTIC-RELATED"/>
    <property type="match status" value="1"/>
</dbReference>
<keyword evidence="6" id="KW-1185">Reference proteome</keyword>
<evidence type="ECO:0000256" key="2">
    <source>
        <dbReference type="ARBA" id="ARBA00023002"/>
    </source>
</evidence>
<reference evidence="5 6" key="1">
    <citation type="journal article" date="2014" name="BMC Genomics">
        <title>Comparative genome sequencing reveals chemotype-specific gene clusters in the toxigenic black mold Stachybotrys.</title>
        <authorList>
            <person name="Semeiks J."/>
            <person name="Borek D."/>
            <person name="Otwinowski Z."/>
            <person name="Grishin N.V."/>
        </authorList>
    </citation>
    <scope>NUCLEOTIDE SEQUENCE [LARGE SCALE GENOMIC DNA]</scope>
    <source>
        <strain evidence="5 6">IBT 40285</strain>
    </source>
</reference>
<dbReference type="Pfam" id="PF00106">
    <property type="entry name" value="adh_short"/>
    <property type="match status" value="1"/>
</dbReference>
<comment type="similarity">
    <text evidence="1 3">Belongs to the short-chain dehydrogenases/reductases (SDR) family.</text>
</comment>
<dbReference type="HOGENOM" id="CLU_010194_1_3_1"/>
<evidence type="ECO:0000256" key="3">
    <source>
        <dbReference type="RuleBase" id="RU000363"/>
    </source>
</evidence>
<evidence type="ECO:0000256" key="1">
    <source>
        <dbReference type="ARBA" id="ARBA00006484"/>
    </source>
</evidence>
<evidence type="ECO:0000313" key="6">
    <source>
        <dbReference type="Proteomes" id="UP000028524"/>
    </source>
</evidence>
<dbReference type="SUPFAM" id="SSF51735">
    <property type="entry name" value="NAD(P)-binding Rossmann-fold domains"/>
    <property type="match status" value="1"/>
</dbReference>
<dbReference type="InterPro" id="IPR036291">
    <property type="entry name" value="NAD(P)-bd_dom_sf"/>
</dbReference>
<dbReference type="STRING" id="1283841.A0A084R088"/>
<keyword evidence="2" id="KW-0560">Oxidoreductase</keyword>
<dbReference type="EMBL" id="KL659387">
    <property type="protein sequence ID" value="KFA69623.1"/>
    <property type="molecule type" value="Genomic_DNA"/>
</dbReference>
<protein>
    <submittedName>
        <fullName evidence="5">Uncharacterized protein</fullName>
    </submittedName>
</protein>
<dbReference type="InParanoid" id="A0A084R088"/>
<dbReference type="InterPro" id="IPR002347">
    <property type="entry name" value="SDR_fam"/>
</dbReference>
<dbReference type="GO" id="GO:0016614">
    <property type="term" value="F:oxidoreductase activity, acting on CH-OH group of donors"/>
    <property type="evidence" value="ECO:0007669"/>
    <property type="project" value="UniProtKB-ARBA"/>
</dbReference>
<dbReference type="PANTHER" id="PTHR48107:SF7">
    <property type="entry name" value="RE15974P"/>
    <property type="match status" value="1"/>
</dbReference>
<dbReference type="CDD" id="cd05233">
    <property type="entry name" value="SDR_c"/>
    <property type="match status" value="1"/>
</dbReference>
<accession>A0A084R088</accession>
<feature type="region of interest" description="Disordered" evidence="4">
    <location>
        <begin position="1"/>
        <end position="26"/>
    </location>
</feature>
<proteinExistence type="inferred from homology"/>
<dbReference type="Gene3D" id="3.40.50.720">
    <property type="entry name" value="NAD(P)-binding Rossmann-like Domain"/>
    <property type="match status" value="2"/>
</dbReference>
<dbReference type="OrthoDB" id="47007at2759"/>
<evidence type="ECO:0000256" key="4">
    <source>
        <dbReference type="SAM" id="MobiDB-lite"/>
    </source>
</evidence>
<evidence type="ECO:0000313" key="5">
    <source>
        <dbReference type="EMBL" id="KFA69623.1"/>
    </source>
</evidence>
<dbReference type="OMA" id="WITAQWI"/>
<dbReference type="Proteomes" id="UP000028524">
    <property type="component" value="Unassembled WGS sequence"/>
</dbReference>
<sequence length="241" mass="24996">MTRDNLSLDGKSAIITGSGRENGHCSKPRAERVAKDIANEYGSQDTALHGAVDVPGTSDRLVKEALAAFDVDHIDILVNNSGVAATGGLLEATPEQLQSKFGLNVFETVYMTKSVVGMSPPEGGSYAASKAAQDSITASFAGELGTSRGITANNLAPGPVPTDKAKPFLENSDGNASAIHDHLVSVTRAANRMGTLEDIADAALLIVSEKARRVTAQFISVSGGINGTMYTSKGEFAEKAS</sequence>
<organism evidence="5 6">
    <name type="scientific">Stachybotrys chlorohalonatus (strain IBT 40285)</name>
    <dbReference type="NCBI Taxonomy" id="1283841"/>
    <lineage>
        <taxon>Eukaryota</taxon>
        <taxon>Fungi</taxon>
        <taxon>Dikarya</taxon>
        <taxon>Ascomycota</taxon>
        <taxon>Pezizomycotina</taxon>
        <taxon>Sordariomycetes</taxon>
        <taxon>Hypocreomycetidae</taxon>
        <taxon>Hypocreales</taxon>
        <taxon>Stachybotryaceae</taxon>
        <taxon>Stachybotrys</taxon>
    </lineage>
</organism>
<dbReference type="PRINTS" id="PR00080">
    <property type="entry name" value="SDRFAMILY"/>
</dbReference>
<gene>
    <name evidence="5" type="ORF">S40285_04039</name>
</gene>
<dbReference type="PRINTS" id="PR00081">
    <property type="entry name" value="GDHRDH"/>
</dbReference>
<dbReference type="AlphaFoldDB" id="A0A084R088"/>